<feature type="repeat" description="WD" evidence="3">
    <location>
        <begin position="313"/>
        <end position="354"/>
    </location>
</feature>
<reference evidence="7" key="3">
    <citation type="submission" date="2025-04" db="UniProtKB">
        <authorList>
            <consortium name="RefSeq"/>
        </authorList>
    </citation>
    <scope>IDENTIFICATION</scope>
    <source>
        <strain evidence="7">CBS 781.70</strain>
    </source>
</reference>
<feature type="compositionally biased region" description="Polar residues" evidence="4">
    <location>
        <begin position="43"/>
        <end position="58"/>
    </location>
</feature>
<sequence length="617" mass="68789">MHLDSDAARRAQSPSFPLQKSLSPVRSSAAAKFTNGKGHPRTDSNGSAEYTNGNSSPTIAKPLPAQWHGHDREEVTRILIQSLSDLGYPGAANQLVKESGYELEAPTVAKFRRAVLSGQWGDAETYLFGNSAGDTEGGGKMAWGSRLQSEEGRRSHPWNSPGPSNGLTLGEGVNRCEMMFWMRQQKYLELLESRDISAALMVLRNELTPLHQDMARLHSLSSLMMCKSAEDVRRQAQWDGTNGQSRKLLLSELSKSISPSQMIPDHRLAILLGEVKSGWIDKCLYHNTAESPSLYLDHMCEREDMPLNTVTTLSHHSDEVWFLAFSNDGTRLATASQDKTVIIYETATWHTLLTYTEHDAGVCYLAWSPDDRKIISCARETDNTARVWDSRTGNTLINLDRFTYAVTAAAWAPDGETFVTGAQDTDCALCVWNLQGERLHMWTEDNFRVYDLSLSPDGQRLVVLLEMRIQVYDFASRKKICDWNQSDYKLTSVNISQDSQHMLVSMNDDTINLMVIDTGEVVQGFYGHKQSKFMIRSAFGGANENFVVSGSEDSRVLIWRTNGQLVETLEAHQPACVNSVVWHPTNPHLFASAGDDKVVRIWSIPGTNSTHSNGFGT</sequence>
<dbReference type="Pfam" id="PF00400">
    <property type="entry name" value="WD40"/>
    <property type="match status" value="5"/>
</dbReference>
<dbReference type="Pfam" id="PF23627">
    <property type="entry name" value="LisH_WDR26"/>
    <property type="match status" value="1"/>
</dbReference>
<feature type="region of interest" description="Disordered" evidence="4">
    <location>
        <begin position="1"/>
        <end position="68"/>
    </location>
</feature>
<keyword evidence="6" id="KW-1185">Reference proteome</keyword>
<dbReference type="EMBL" id="ML975171">
    <property type="protein sequence ID" value="KAF1809622.1"/>
    <property type="molecule type" value="Genomic_DNA"/>
</dbReference>
<dbReference type="CDD" id="cd00200">
    <property type="entry name" value="WD40"/>
    <property type="match status" value="1"/>
</dbReference>
<evidence type="ECO:0000313" key="5">
    <source>
        <dbReference type="EMBL" id="KAF1809622.1"/>
    </source>
</evidence>
<evidence type="ECO:0000256" key="1">
    <source>
        <dbReference type="ARBA" id="ARBA00022574"/>
    </source>
</evidence>
<dbReference type="SUPFAM" id="SSF50978">
    <property type="entry name" value="WD40 repeat-like"/>
    <property type="match status" value="1"/>
</dbReference>
<dbReference type="InterPro" id="IPR015943">
    <property type="entry name" value="WD40/YVTN_repeat-like_dom_sf"/>
</dbReference>
<dbReference type="Proteomes" id="UP000504638">
    <property type="component" value="Unplaced"/>
</dbReference>
<dbReference type="GO" id="GO:0043161">
    <property type="term" value="P:proteasome-mediated ubiquitin-dependent protein catabolic process"/>
    <property type="evidence" value="ECO:0007669"/>
    <property type="project" value="TreeGrafter"/>
</dbReference>
<feature type="repeat" description="WD" evidence="3">
    <location>
        <begin position="577"/>
        <end position="612"/>
    </location>
</feature>
<gene>
    <name evidence="5 7" type="ORF">P152DRAFT_468276</name>
</gene>
<name>A0A6G1FVB7_9PEZI</name>
<dbReference type="InterPro" id="IPR036322">
    <property type="entry name" value="WD40_repeat_dom_sf"/>
</dbReference>
<feature type="repeat" description="WD" evidence="3">
    <location>
        <begin position="355"/>
        <end position="398"/>
    </location>
</feature>
<dbReference type="InterPro" id="IPR001680">
    <property type="entry name" value="WD40_rpt"/>
</dbReference>
<dbReference type="PANTHER" id="PTHR22838:SF0">
    <property type="entry name" value="WD REPEAT-CONTAINING PROTEIN 26"/>
    <property type="match status" value="1"/>
</dbReference>
<dbReference type="PROSITE" id="PS50294">
    <property type="entry name" value="WD_REPEATS_REGION"/>
    <property type="match status" value="1"/>
</dbReference>
<dbReference type="PANTHER" id="PTHR22838">
    <property type="entry name" value="WD REPEAT PROTEIN 26-RELATED"/>
    <property type="match status" value="1"/>
</dbReference>
<feature type="compositionally biased region" description="Polar residues" evidence="4">
    <location>
        <begin position="12"/>
        <end position="26"/>
    </location>
</feature>
<keyword evidence="2" id="KW-0677">Repeat</keyword>
<dbReference type="InterPro" id="IPR051350">
    <property type="entry name" value="WD_repeat-ST_regulator"/>
</dbReference>
<dbReference type="OrthoDB" id="972532at2759"/>
<evidence type="ECO:0000256" key="3">
    <source>
        <dbReference type="PROSITE-ProRule" id="PRU00221"/>
    </source>
</evidence>
<dbReference type="SMART" id="SM00320">
    <property type="entry name" value="WD40"/>
    <property type="match status" value="7"/>
</dbReference>
<feature type="compositionally biased region" description="Polar residues" evidence="4">
    <location>
        <begin position="157"/>
        <end position="166"/>
    </location>
</feature>
<organism evidence="5">
    <name type="scientific">Eremomyces bilateralis CBS 781.70</name>
    <dbReference type="NCBI Taxonomy" id="1392243"/>
    <lineage>
        <taxon>Eukaryota</taxon>
        <taxon>Fungi</taxon>
        <taxon>Dikarya</taxon>
        <taxon>Ascomycota</taxon>
        <taxon>Pezizomycotina</taxon>
        <taxon>Dothideomycetes</taxon>
        <taxon>Dothideomycetes incertae sedis</taxon>
        <taxon>Eremomycetales</taxon>
        <taxon>Eremomycetaceae</taxon>
        <taxon>Eremomyces</taxon>
    </lineage>
</organism>
<evidence type="ECO:0000256" key="2">
    <source>
        <dbReference type="ARBA" id="ARBA00022737"/>
    </source>
</evidence>
<dbReference type="GeneID" id="54421385"/>
<dbReference type="RefSeq" id="XP_033531253.1">
    <property type="nucleotide sequence ID" value="XM_033680815.1"/>
</dbReference>
<dbReference type="Gene3D" id="2.130.10.10">
    <property type="entry name" value="YVTN repeat-like/Quinoprotein amine dehydrogenase"/>
    <property type="match status" value="1"/>
</dbReference>
<dbReference type="GO" id="GO:0034657">
    <property type="term" value="C:GID complex"/>
    <property type="evidence" value="ECO:0007669"/>
    <property type="project" value="TreeGrafter"/>
</dbReference>
<evidence type="ECO:0000313" key="6">
    <source>
        <dbReference type="Proteomes" id="UP000504638"/>
    </source>
</evidence>
<evidence type="ECO:0000313" key="7">
    <source>
        <dbReference type="RefSeq" id="XP_033531253.1"/>
    </source>
</evidence>
<accession>A0A6G1FVB7</accession>
<keyword evidence="1 3" id="KW-0853">WD repeat</keyword>
<reference evidence="7" key="2">
    <citation type="submission" date="2020-04" db="EMBL/GenBank/DDBJ databases">
        <authorList>
            <consortium name="NCBI Genome Project"/>
        </authorList>
    </citation>
    <scope>NUCLEOTIDE SEQUENCE</scope>
    <source>
        <strain evidence="7">CBS 781.70</strain>
    </source>
</reference>
<reference evidence="5 7" key="1">
    <citation type="submission" date="2020-01" db="EMBL/GenBank/DDBJ databases">
        <authorList>
            <consortium name="DOE Joint Genome Institute"/>
            <person name="Haridas S."/>
            <person name="Albert R."/>
            <person name="Binder M."/>
            <person name="Bloem J."/>
            <person name="Labutti K."/>
            <person name="Salamov A."/>
            <person name="Andreopoulos B."/>
            <person name="Baker S.E."/>
            <person name="Barry K."/>
            <person name="Bills G."/>
            <person name="Bluhm B.H."/>
            <person name="Cannon C."/>
            <person name="Castanera R."/>
            <person name="Culley D.E."/>
            <person name="Daum C."/>
            <person name="Ezra D."/>
            <person name="Gonzalez J.B."/>
            <person name="Henrissat B."/>
            <person name="Kuo A."/>
            <person name="Liang C."/>
            <person name="Lipzen A."/>
            <person name="Lutzoni F."/>
            <person name="Magnuson J."/>
            <person name="Mondo S."/>
            <person name="Nolan M."/>
            <person name="Ohm R."/>
            <person name="Pangilinan J."/>
            <person name="Park H.-J."/>
            <person name="Ramirez L."/>
            <person name="Alfaro M."/>
            <person name="Sun H."/>
            <person name="Tritt A."/>
            <person name="Yoshinaga Y."/>
            <person name="Zwiers L.-H."/>
            <person name="Turgeon B.G."/>
            <person name="Goodwin S.B."/>
            <person name="Spatafora J.W."/>
            <person name="Crous P.W."/>
            <person name="Grigoriev I.V."/>
        </authorList>
    </citation>
    <scope>NUCLEOTIDE SEQUENCE</scope>
    <source>
        <strain evidence="5 7">CBS 781.70</strain>
    </source>
</reference>
<dbReference type="AlphaFoldDB" id="A0A6G1FVB7"/>
<feature type="region of interest" description="Disordered" evidence="4">
    <location>
        <begin position="146"/>
        <end position="166"/>
    </location>
</feature>
<protein>
    <submittedName>
        <fullName evidence="5 7">WD40 repeat-like protein</fullName>
    </submittedName>
</protein>
<evidence type="ECO:0000256" key="4">
    <source>
        <dbReference type="SAM" id="MobiDB-lite"/>
    </source>
</evidence>
<dbReference type="PROSITE" id="PS50082">
    <property type="entry name" value="WD_REPEATS_2"/>
    <property type="match status" value="3"/>
</dbReference>
<proteinExistence type="predicted"/>